<name>A0A2K9E1M5_9FIRM</name>
<gene>
    <name evidence="2" type="ORF">HVS_06890</name>
</gene>
<protein>
    <recommendedName>
        <fullName evidence="1">Transposase (putative) YhgA-like domain-containing protein</fullName>
    </recommendedName>
</protein>
<dbReference type="PANTHER" id="PTHR34611:SF2">
    <property type="entry name" value="INACTIVE RECOMBINATION-PROMOTING NUCLEASE-LIKE PROTEIN RPNE-RELATED"/>
    <property type="match status" value="1"/>
</dbReference>
<proteinExistence type="predicted"/>
<dbReference type="Proteomes" id="UP000233534">
    <property type="component" value="Chromosome"/>
</dbReference>
<sequence length="361" mass="42207">MPEGRINKEHDLGYKHLLTHKKTFIQLLRSFVKEDWVKEIDESQVMLINKSYVLQDFKEKESDIVYRLKIKDRNVIFYCLLELQSSVDYQMPLRLLFYMIEIWRDILKNTEHHEAERKDFKLPCIVPIVLYNGVNNWTVCRSFREMLDGSEIFSNHVLDFNYILFDVNRYEEEELLGLANLISGVFLLDQKIDSEQLKDRLVKMIEILGDLSEEEFGLFKGWLKWILKPRISEELRFKIDDILEKSRPTEVENMVYNLANTIDEMTQKAMEKGIEEGIQKGIQKGIEEGIQKGIEEGIQKGIEEGLQKGIKEGIQKGIKEGVLKVAKSALEKGADIDFVASITELDIEIVKKLKEEIERTK</sequence>
<evidence type="ECO:0000313" key="3">
    <source>
        <dbReference type="Proteomes" id="UP000233534"/>
    </source>
</evidence>
<accession>A0A2K9E1M5</accession>
<dbReference type="GO" id="GO:0006310">
    <property type="term" value="P:DNA recombination"/>
    <property type="evidence" value="ECO:0007669"/>
    <property type="project" value="TreeGrafter"/>
</dbReference>
<keyword evidence="3" id="KW-1185">Reference proteome</keyword>
<dbReference type="Pfam" id="PF04754">
    <property type="entry name" value="Transposase_31"/>
    <property type="match status" value="1"/>
</dbReference>
<feature type="domain" description="Transposase (putative) YhgA-like" evidence="1">
    <location>
        <begin position="9"/>
        <end position="211"/>
    </location>
</feature>
<dbReference type="GO" id="GO:1990238">
    <property type="term" value="F:double-stranded DNA endonuclease activity"/>
    <property type="evidence" value="ECO:0007669"/>
    <property type="project" value="TreeGrafter"/>
</dbReference>
<evidence type="ECO:0000313" key="2">
    <source>
        <dbReference type="EMBL" id="AUG57299.1"/>
    </source>
</evidence>
<evidence type="ECO:0000259" key="1">
    <source>
        <dbReference type="Pfam" id="PF04754"/>
    </source>
</evidence>
<reference evidence="2 3" key="1">
    <citation type="submission" date="2017-12" db="EMBL/GenBank/DDBJ databases">
        <title>Complete genome sequence of Herbivorax saccincola GGR1, a novel Cellulosome-producing hydrolytic bacterium in a thermophilic biogas plant, established by Illumina and Nanopore MinION sequencing.</title>
        <authorList>
            <person name="Pechtl A."/>
            <person name="Ruckert C."/>
            <person name="Koeck D.E."/>
            <person name="Maus I."/>
            <person name="Winkler A."/>
            <person name="Kalinowski J."/>
            <person name="Puhler A."/>
            <person name="Schwarz W.W."/>
            <person name="Zverlov V.V."/>
            <person name="Schluter A."/>
            <person name="Liebl W."/>
        </authorList>
    </citation>
    <scope>NUCLEOTIDE SEQUENCE [LARGE SCALE GENOMIC DNA]</scope>
    <source>
        <strain evidence="3">SR1</strain>
    </source>
</reference>
<dbReference type="InterPro" id="IPR006842">
    <property type="entry name" value="Transposase_31"/>
</dbReference>
<organism evidence="2 3">
    <name type="scientific">Acetivibrio saccincola</name>
    <dbReference type="NCBI Taxonomy" id="1677857"/>
    <lineage>
        <taxon>Bacteria</taxon>
        <taxon>Bacillati</taxon>
        <taxon>Bacillota</taxon>
        <taxon>Clostridia</taxon>
        <taxon>Eubacteriales</taxon>
        <taxon>Oscillospiraceae</taxon>
        <taxon>Acetivibrio</taxon>
    </lineage>
</organism>
<dbReference type="PANTHER" id="PTHR34611">
    <property type="match status" value="1"/>
</dbReference>
<dbReference type="RefSeq" id="WP_101300503.1">
    <property type="nucleotide sequence ID" value="NZ_CP025197.1"/>
</dbReference>
<dbReference type="EMBL" id="CP025197">
    <property type="protein sequence ID" value="AUG57299.1"/>
    <property type="molecule type" value="Genomic_DNA"/>
</dbReference>
<dbReference type="AlphaFoldDB" id="A0A2K9E1M5"/>
<dbReference type="InterPro" id="IPR051699">
    <property type="entry name" value="Rpn/YhgA-like_nuclease"/>
</dbReference>
<dbReference type="KEGG" id="hsc:HVS_06890"/>